<evidence type="ECO:0000313" key="6">
    <source>
        <dbReference type="Proteomes" id="UP000282957"/>
    </source>
</evidence>
<evidence type="ECO:0000256" key="1">
    <source>
        <dbReference type="ARBA" id="ARBA00001554"/>
    </source>
</evidence>
<gene>
    <name evidence="5" type="ORF">EOD42_01405</name>
</gene>
<comment type="similarity">
    <text evidence="2 4">Belongs to the pterin-4-alpha-carbinolamine dehydratase family.</text>
</comment>
<name>A0A437MMD3_9PROT</name>
<organism evidence="5 6">
    <name type="scientific">Rhodovarius crocodyli</name>
    <dbReference type="NCBI Taxonomy" id="1979269"/>
    <lineage>
        <taxon>Bacteria</taxon>
        <taxon>Pseudomonadati</taxon>
        <taxon>Pseudomonadota</taxon>
        <taxon>Alphaproteobacteria</taxon>
        <taxon>Acetobacterales</taxon>
        <taxon>Roseomonadaceae</taxon>
        <taxon>Rhodovarius</taxon>
    </lineage>
</organism>
<dbReference type="GO" id="GO:0006729">
    <property type="term" value="P:tetrahydrobiopterin biosynthetic process"/>
    <property type="evidence" value="ECO:0007669"/>
    <property type="project" value="InterPro"/>
</dbReference>
<dbReference type="CDD" id="cd00914">
    <property type="entry name" value="PCD_DCoH_subfamily_b"/>
    <property type="match status" value="1"/>
</dbReference>
<evidence type="ECO:0000256" key="4">
    <source>
        <dbReference type="HAMAP-Rule" id="MF_00434"/>
    </source>
</evidence>
<dbReference type="Proteomes" id="UP000282957">
    <property type="component" value="Unassembled WGS sequence"/>
</dbReference>
<comment type="caution">
    <text evidence="5">The sequence shown here is derived from an EMBL/GenBank/DDBJ whole genome shotgun (WGS) entry which is preliminary data.</text>
</comment>
<evidence type="ECO:0000313" key="5">
    <source>
        <dbReference type="EMBL" id="RVT98795.1"/>
    </source>
</evidence>
<dbReference type="EC" id="4.2.1.96" evidence="4"/>
<dbReference type="PANTHER" id="PTHR12599">
    <property type="entry name" value="PTERIN-4-ALPHA-CARBINOLAMINE DEHYDRATASE"/>
    <property type="match status" value="1"/>
</dbReference>
<dbReference type="Pfam" id="PF01329">
    <property type="entry name" value="Pterin_4a"/>
    <property type="match status" value="1"/>
</dbReference>
<dbReference type="OrthoDB" id="9794987at2"/>
<dbReference type="SUPFAM" id="SSF55248">
    <property type="entry name" value="PCD-like"/>
    <property type="match status" value="1"/>
</dbReference>
<comment type="catalytic activity">
    <reaction evidence="1 4">
        <text>(4aS,6R)-4a-hydroxy-L-erythro-5,6,7,8-tetrahydrobiopterin = (6R)-L-erythro-6,7-dihydrobiopterin + H2O</text>
        <dbReference type="Rhea" id="RHEA:11920"/>
        <dbReference type="ChEBI" id="CHEBI:15377"/>
        <dbReference type="ChEBI" id="CHEBI:15642"/>
        <dbReference type="ChEBI" id="CHEBI:43120"/>
        <dbReference type="EC" id="4.2.1.96"/>
    </reaction>
</comment>
<dbReference type="HAMAP" id="MF_00434">
    <property type="entry name" value="Pterin_4_alpha"/>
    <property type="match status" value="1"/>
</dbReference>
<proteinExistence type="inferred from homology"/>
<reference evidence="5 6" key="1">
    <citation type="submission" date="2019-01" db="EMBL/GenBank/DDBJ databases">
        <authorList>
            <person name="Chen W.-M."/>
        </authorList>
    </citation>
    <scope>NUCLEOTIDE SEQUENCE [LARGE SCALE GENOMIC DNA]</scope>
    <source>
        <strain evidence="5 6">CCP-6</strain>
    </source>
</reference>
<sequence>MVQKLNTAERAELASTLPGWSMVEGEDAIRRDFTFEDFVQAWGFMAKVALLAQAQDHHPDWRNVWNKVQITLSTHDAGGLSARDVKLARAIDAL</sequence>
<accession>A0A437MMD3</accession>
<dbReference type="NCBIfam" id="NF002018">
    <property type="entry name" value="PRK00823.1-3"/>
    <property type="match status" value="1"/>
</dbReference>
<protein>
    <recommendedName>
        <fullName evidence="4">Putative pterin-4-alpha-carbinolamine dehydratase</fullName>
        <shortName evidence="4">PHS</shortName>
        <ecNumber evidence="4">4.2.1.96</ecNumber>
    </recommendedName>
    <alternativeName>
        <fullName evidence="4">4-alpha-hydroxy-tetrahydropterin dehydratase</fullName>
    </alternativeName>
    <alternativeName>
        <fullName evidence="4">Pterin carbinolamine dehydratase</fullName>
        <shortName evidence="4">PCD</shortName>
    </alternativeName>
</protein>
<keyword evidence="3 4" id="KW-0456">Lyase</keyword>
<dbReference type="PANTHER" id="PTHR12599:SF0">
    <property type="entry name" value="PTERIN-4-ALPHA-CARBINOLAMINE DEHYDRATASE"/>
    <property type="match status" value="1"/>
</dbReference>
<keyword evidence="6" id="KW-1185">Reference proteome</keyword>
<evidence type="ECO:0000256" key="2">
    <source>
        <dbReference type="ARBA" id="ARBA00006472"/>
    </source>
</evidence>
<dbReference type="NCBIfam" id="NF002017">
    <property type="entry name" value="PRK00823.1-2"/>
    <property type="match status" value="1"/>
</dbReference>
<dbReference type="EMBL" id="SACL01000001">
    <property type="protein sequence ID" value="RVT98795.1"/>
    <property type="molecule type" value="Genomic_DNA"/>
</dbReference>
<dbReference type="Gene3D" id="3.30.1360.20">
    <property type="entry name" value="Transcriptional coactivator/pterin dehydratase"/>
    <property type="match status" value="1"/>
</dbReference>
<dbReference type="RefSeq" id="WP_127785266.1">
    <property type="nucleotide sequence ID" value="NZ_SACL01000001.1"/>
</dbReference>
<dbReference type="InterPro" id="IPR036428">
    <property type="entry name" value="PCD_sf"/>
</dbReference>
<evidence type="ECO:0000256" key="3">
    <source>
        <dbReference type="ARBA" id="ARBA00023239"/>
    </source>
</evidence>
<dbReference type="AlphaFoldDB" id="A0A437MMD3"/>
<dbReference type="GO" id="GO:0008124">
    <property type="term" value="F:4-alpha-hydroxytetrahydrobiopterin dehydratase activity"/>
    <property type="evidence" value="ECO:0007669"/>
    <property type="project" value="UniProtKB-UniRule"/>
</dbReference>
<dbReference type="InterPro" id="IPR001533">
    <property type="entry name" value="Pterin_deHydtase"/>
</dbReference>